<dbReference type="Proteomes" id="UP000094065">
    <property type="component" value="Unassembled WGS sequence"/>
</dbReference>
<dbReference type="InterPro" id="IPR000120">
    <property type="entry name" value="Amidase"/>
</dbReference>
<dbReference type="AlphaFoldDB" id="A0A1E3HJB2"/>
<dbReference type="EMBL" id="AWGJ01000010">
    <property type="protein sequence ID" value="ODN75501.1"/>
    <property type="molecule type" value="Genomic_DNA"/>
</dbReference>
<gene>
    <name evidence="2" type="ORF">L202_06630</name>
</gene>
<feature type="domain" description="Amidase" evidence="1">
    <location>
        <begin position="97"/>
        <end position="525"/>
    </location>
</feature>
<organism evidence="2 3">
    <name type="scientific">Cryptococcus amylolentus CBS 6039</name>
    <dbReference type="NCBI Taxonomy" id="1295533"/>
    <lineage>
        <taxon>Eukaryota</taxon>
        <taxon>Fungi</taxon>
        <taxon>Dikarya</taxon>
        <taxon>Basidiomycota</taxon>
        <taxon>Agaricomycotina</taxon>
        <taxon>Tremellomycetes</taxon>
        <taxon>Tremellales</taxon>
        <taxon>Cryptococcaceae</taxon>
        <taxon>Cryptococcus</taxon>
    </lineage>
</organism>
<accession>A0A1E3HJB2</accession>
<dbReference type="InterPro" id="IPR023631">
    <property type="entry name" value="Amidase_dom"/>
</dbReference>
<proteinExistence type="predicted"/>
<dbReference type="STRING" id="1295533.A0A1E3HJB2"/>
<protein>
    <recommendedName>
        <fullName evidence="1">Amidase domain-containing protein</fullName>
    </recommendedName>
</protein>
<evidence type="ECO:0000259" key="1">
    <source>
        <dbReference type="Pfam" id="PF01425"/>
    </source>
</evidence>
<dbReference type="Pfam" id="PF01425">
    <property type="entry name" value="Amidase"/>
    <property type="match status" value="1"/>
</dbReference>
<dbReference type="SUPFAM" id="SSF75304">
    <property type="entry name" value="Amidase signature (AS) enzymes"/>
    <property type="match status" value="1"/>
</dbReference>
<dbReference type="GeneID" id="30157939"/>
<evidence type="ECO:0000313" key="2">
    <source>
        <dbReference type="EMBL" id="ODN75501.1"/>
    </source>
</evidence>
<evidence type="ECO:0000313" key="3">
    <source>
        <dbReference type="Proteomes" id="UP000094065"/>
    </source>
</evidence>
<comment type="caution">
    <text evidence="2">The sequence shown here is derived from an EMBL/GenBank/DDBJ whole genome shotgun (WGS) entry which is preliminary data.</text>
</comment>
<dbReference type="OrthoDB" id="1879366at2759"/>
<keyword evidence="3" id="KW-1185">Reference proteome</keyword>
<sequence>MSSTLAPEVLSPDNPITDQTIAELYARLPPAIAPLPLSPPQGKDFEDYTSLLQGMWEIWKDVEYMDDYVPNVDEERFPRKDVRWVERGESGNESGAWAWQCDVRDKIQKASAGLLEGKTVCLKDNMTLKGVPCLVGTSVIQDWIPSTDATVATRVLEAGGIIKGKAVCENLSLWGASCSAATGPVSNPHAAEYSVAGSSSGSAFLVATSAVDFGLGGCQGGSVRMPASAAGIVGLKPTHGLVPYTGVVSIEATLDHVGPMTRNVLDNATLLQAIAGADGIDDRSTAGCPFPSQVPAYPELLKQSVSGLRVGIIEESLDMPLHDERVSELVVKAAEALRAQGATVEKVNVPFHIEAPKLWAVIGRFSGSRAMLGQATGRRGLALNEYTEKLLPLTQEKVDSLHCGGYNNIMNGLWGWENKSPAIVGKATNLIRKLKDDYLAALTKYDVLITPTLPMLPRKLPAKDAGVKELMQNAAGLTGNTCAFNLTGLPALNLPVGILPTQEGDGAKLPVGMQLVGKMYDEATIYRVAYAWETAYDWKTFV</sequence>
<dbReference type="RefSeq" id="XP_018991151.1">
    <property type="nucleotide sequence ID" value="XM_019141176.1"/>
</dbReference>
<reference evidence="2 3" key="1">
    <citation type="submission" date="2016-06" db="EMBL/GenBank/DDBJ databases">
        <title>Evolution of pathogenesis and genome organization in the Tremellales.</title>
        <authorList>
            <person name="Cuomo C."/>
            <person name="Litvintseva A."/>
            <person name="Heitman J."/>
            <person name="Chen Y."/>
            <person name="Sun S."/>
            <person name="Springer D."/>
            <person name="Dromer F."/>
            <person name="Young S."/>
            <person name="Zeng Q."/>
            <person name="Chapman S."/>
            <person name="Gujja S."/>
            <person name="Saif S."/>
            <person name="Birren B."/>
        </authorList>
    </citation>
    <scope>NUCLEOTIDE SEQUENCE [LARGE SCALE GENOMIC DNA]</scope>
    <source>
        <strain evidence="2 3">CBS 6039</strain>
    </source>
</reference>
<dbReference type="PANTHER" id="PTHR11895">
    <property type="entry name" value="TRANSAMIDASE"/>
    <property type="match status" value="1"/>
</dbReference>
<dbReference type="InterPro" id="IPR036928">
    <property type="entry name" value="AS_sf"/>
</dbReference>
<dbReference type="GO" id="GO:0003824">
    <property type="term" value="F:catalytic activity"/>
    <property type="evidence" value="ECO:0007669"/>
    <property type="project" value="InterPro"/>
</dbReference>
<dbReference type="PANTHER" id="PTHR11895:SF170">
    <property type="entry name" value="AMIDASE"/>
    <property type="match status" value="1"/>
</dbReference>
<name>A0A1E3HJB2_9TREE</name>
<dbReference type="Gene3D" id="3.90.1300.10">
    <property type="entry name" value="Amidase signature (AS) domain"/>
    <property type="match status" value="1"/>
</dbReference>